<evidence type="ECO:0000313" key="3">
    <source>
        <dbReference type="Proteomes" id="UP000233469"/>
    </source>
</evidence>
<reference evidence="2 3" key="1">
    <citation type="submission" date="2016-04" db="EMBL/GenBank/DDBJ databases">
        <title>Genome analyses suggest a sexual origin of heterokaryosis in a supposedly ancient asexual fungus.</title>
        <authorList>
            <person name="Ropars J."/>
            <person name="Sedzielewska K."/>
            <person name="Noel J."/>
            <person name="Charron P."/>
            <person name="Farinelli L."/>
            <person name="Marton T."/>
            <person name="Kruger M."/>
            <person name="Pelin A."/>
            <person name="Brachmann A."/>
            <person name="Corradi N."/>
        </authorList>
    </citation>
    <scope>NUCLEOTIDE SEQUENCE [LARGE SCALE GENOMIC DNA]</scope>
    <source>
        <strain evidence="2 3">C2</strain>
    </source>
</reference>
<reference evidence="2 3" key="2">
    <citation type="submission" date="2017-10" db="EMBL/GenBank/DDBJ databases">
        <title>Extensive intraspecific genome diversity in a model arbuscular mycorrhizal fungus.</title>
        <authorList>
            <person name="Chen E.C.H."/>
            <person name="Morin E."/>
            <person name="Baudet D."/>
            <person name="Noel J."/>
            <person name="Ndikumana S."/>
            <person name="Charron P."/>
            <person name="St-Onge C."/>
            <person name="Giorgi J."/>
            <person name="Grigoriev I.V."/>
            <person name="Roux C."/>
            <person name="Martin F.M."/>
            <person name="Corradi N."/>
        </authorList>
    </citation>
    <scope>NUCLEOTIDE SEQUENCE [LARGE SCALE GENOMIC DNA]</scope>
    <source>
        <strain evidence="2 3">C2</strain>
    </source>
</reference>
<name>A0A2N1M594_9GLOM</name>
<feature type="compositionally biased region" description="Basic and acidic residues" evidence="1">
    <location>
        <begin position="340"/>
        <end position="353"/>
    </location>
</feature>
<evidence type="ECO:0000256" key="1">
    <source>
        <dbReference type="SAM" id="MobiDB-lite"/>
    </source>
</evidence>
<proteinExistence type="predicted"/>
<dbReference type="VEuPathDB" id="FungiDB:FUN_020799"/>
<dbReference type="AlphaFoldDB" id="A0A2N1M594"/>
<comment type="caution">
    <text evidence="2">The sequence shown here is derived from an EMBL/GenBank/DDBJ whole genome shotgun (WGS) entry which is preliminary data.</text>
</comment>
<sequence length="361" mass="41155">MSRKTEISLFIKGVHSQITDSMSKMFFDGVKTALVTFIHNGFLKQIFSKSDDGTLDKATLLMATFGDGTGPKYFAKQSKVTNIQPMTFSLIMSITFHAIAAEWNAYTRALCDNEQERIQAKIMTDEIIENTPITPIPNPVLILQPELPDVDMTPIDQPVTPENLRKEEINKSTRYEVSSPEEQERICNIIVYDIPSIWSAEKIKLLIKRQHKYQTLRVKIALSSFSLPQFKNNWATDLGGIPVQWFFTSWSLCERKGKRKLVGYFEKWKAIHKVLDNYQVLSLEGIRLSWCQHSMPNLKRVSSTKDRSGGKKAHSSNAKSKKKYEKSLTKAPNTSNKLKKPLDKKIKASEKSDNSLFTDLV</sequence>
<evidence type="ECO:0000313" key="2">
    <source>
        <dbReference type="EMBL" id="PKK56817.1"/>
    </source>
</evidence>
<dbReference type="VEuPathDB" id="FungiDB:RhiirA1_469777"/>
<feature type="compositionally biased region" description="Basic residues" evidence="1">
    <location>
        <begin position="310"/>
        <end position="324"/>
    </location>
</feature>
<gene>
    <name evidence="2" type="ORF">RhiirC2_799237</name>
</gene>
<organism evidence="2 3">
    <name type="scientific">Rhizophagus irregularis</name>
    <dbReference type="NCBI Taxonomy" id="588596"/>
    <lineage>
        <taxon>Eukaryota</taxon>
        <taxon>Fungi</taxon>
        <taxon>Fungi incertae sedis</taxon>
        <taxon>Mucoromycota</taxon>
        <taxon>Glomeromycotina</taxon>
        <taxon>Glomeromycetes</taxon>
        <taxon>Glomerales</taxon>
        <taxon>Glomeraceae</taxon>
        <taxon>Rhizophagus</taxon>
    </lineage>
</organism>
<protein>
    <submittedName>
        <fullName evidence="2">Uncharacterized protein</fullName>
    </submittedName>
</protein>
<dbReference type="EMBL" id="LLXL01005083">
    <property type="protein sequence ID" value="PKK56817.1"/>
    <property type="molecule type" value="Genomic_DNA"/>
</dbReference>
<accession>A0A2N1M594</accession>
<feature type="region of interest" description="Disordered" evidence="1">
    <location>
        <begin position="299"/>
        <end position="361"/>
    </location>
</feature>
<dbReference type="VEuPathDB" id="FungiDB:RhiirFUN_012522"/>
<dbReference type="Proteomes" id="UP000233469">
    <property type="component" value="Unassembled WGS sequence"/>
</dbReference>